<dbReference type="Proteomes" id="UP000184147">
    <property type="component" value="Unassembled WGS sequence"/>
</dbReference>
<keyword evidence="3" id="KW-1185">Reference proteome</keyword>
<gene>
    <name evidence="2" type="ORF">SAMN05444377_11483</name>
</gene>
<organism evidence="2 3">
    <name type="scientific">Flavobacterium fontis</name>
    <dbReference type="NCBI Taxonomy" id="1124188"/>
    <lineage>
        <taxon>Bacteria</taxon>
        <taxon>Pseudomonadati</taxon>
        <taxon>Bacteroidota</taxon>
        <taxon>Flavobacteriia</taxon>
        <taxon>Flavobacteriales</taxon>
        <taxon>Flavobacteriaceae</taxon>
        <taxon>Flavobacterium</taxon>
    </lineage>
</organism>
<dbReference type="STRING" id="1124188.SAMN05444377_11483"/>
<reference evidence="2 3" key="1">
    <citation type="submission" date="2016-11" db="EMBL/GenBank/DDBJ databases">
        <authorList>
            <person name="Jaros S."/>
            <person name="Januszkiewicz K."/>
            <person name="Wedrychowicz H."/>
        </authorList>
    </citation>
    <scope>NUCLEOTIDE SEQUENCE [LARGE SCALE GENOMIC DNA]</scope>
    <source>
        <strain evidence="2 3">DSM 25660</strain>
    </source>
</reference>
<name>A0A1M5DCH1_9FLAO</name>
<sequence>MKLLNYILSIYLVALSCLPCADMEVSSAAHKAAEVSANHDEKSHDHDKEKDLCSPFCSCNCCGSQIVSYFKILTVNFAVVSKNIKTQLPSYTSKFTSNFYGSIWQPPQIV</sequence>
<dbReference type="EMBL" id="FQVQ01000014">
    <property type="protein sequence ID" value="SHF64392.1"/>
    <property type="molecule type" value="Genomic_DNA"/>
</dbReference>
<evidence type="ECO:0000313" key="2">
    <source>
        <dbReference type="EMBL" id="SHF64392.1"/>
    </source>
</evidence>
<dbReference type="InterPro" id="IPR046601">
    <property type="entry name" value="DUF6660"/>
</dbReference>
<dbReference type="Pfam" id="PF20365">
    <property type="entry name" value="DUF6660"/>
    <property type="match status" value="1"/>
</dbReference>
<keyword evidence="1" id="KW-0732">Signal</keyword>
<feature type="signal peptide" evidence="1">
    <location>
        <begin position="1"/>
        <end position="21"/>
    </location>
</feature>
<protein>
    <submittedName>
        <fullName evidence="2">Uncharacterized protein</fullName>
    </submittedName>
</protein>
<evidence type="ECO:0000256" key="1">
    <source>
        <dbReference type="SAM" id="SignalP"/>
    </source>
</evidence>
<accession>A0A1M5DCH1</accession>
<feature type="chain" id="PRO_5009909521" evidence="1">
    <location>
        <begin position="22"/>
        <end position="110"/>
    </location>
</feature>
<dbReference type="RefSeq" id="WP_073364536.1">
    <property type="nucleotide sequence ID" value="NZ_FQVQ01000014.1"/>
</dbReference>
<evidence type="ECO:0000313" key="3">
    <source>
        <dbReference type="Proteomes" id="UP000184147"/>
    </source>
</evidence>
<proteinExistence type="predicted"/>
<dbReference type="PROSITE" id="PS51257">
    <property type="entry name" value="PROKAR_LIPOPROTEIN"/>
    <property type="match status" value="1"/>
</dbReference>
<dbReference type="AlphaFoldDB" id="A0A1M5DCH1"/>